<feature type="non-terminal residue" evidence="1">
    <location>
        <position position="1"/>
    </location>
</feature>
<dbReference type="AlphaFoldDB" id="A0A6J4V9Y4"/>
<gene>
    <name evidence="1" type="ORF">AVDCRST_MAG19-2787</name>
</gene>
<protein>
    <recommendedName>
        <fullName evidence="2">PhnB protein DNA binding 3-demethylubiquinone-9 3-methyltransferase domain protein</fullName>
    </recommendedName>
</protein>
<organism evidence="1">
    <name type="scientific">uncultured Thermomicrobiales bacterium</name>
    <dbReference type="NCBI Taxonomy" id="1645740"/>
    <lineage>
        <taxon>Bacteria</taxon>
        <taxon>Pseudomonadati</taxon>
        <taxon>Thermomicrobiota</taxon>
        <taxon>Thermomicrobia</taxon>
        <taxon>Thermomicrobiales</taxon>
        <taxon>environmental samples</taxon>
    </lineage>
</organism>
<dbReference type="EMBL" id="CADCWL010000140">
    <property type="protein sequence ID" value="CAA9571152.1"/>
    <property type="molecule type" value="Genomic_DNA"/>
</dbReference>
<accession>A0A6J4V9Y4</accession>
<evidence type="ECO:0008006" key="2">
    <source>
        <dbReference type="Google" id="ProtNLM"/>
    </source>
</evidence>
<dbReference type="Gene3D" id="3.10.180.10">
    <property type="entry name" value="2,3-Dihydroxybiphenyl 1,2-Dioxygenase, domain 1"/>
    <property type="match status" value="1"/>
</dbReference>
<dbReference type="SUPFAM" id="SSF54593">
    <property type="entry name" value="Glyoxalase/Bleomycin resistance protein/Dihydroxybiphenyl dioxygenase"/>
    <property type="match status" value="1"/>
</dbReference>
<evidence type="ECO:0000313" key="1">
    <source>
        <dbReference type="EMBL" id="CAA9571152.1"/>
    </source>
</evidence>
<reference evidence="1" key="1">
    <citation type="submission" date="2020-02" db="EMBL/GenBank/DDBJ databases">
        <authorList>
            <person name="Meier V. D."/>
        </authorList>
    </citation>
    <scope>NUCLEOTIDE SEQUENCE</scope>
    <source>
        <strain evidence="1">AVDCRST_MAG19</strain>
    </source>
</reference>
<proteinExistence type="predicted"/>
<sequence>ADGADVEHPFQETSDGNCFGSLVDRFGTQWLVGCPGPS</sequence>
<dbReference type="InterPro" id="IPR029068">
    <property type="entry name" value="Glyas_Bleomycin-R_OHBP_Dase"/>
</dbReference>
<name>A0A6J4V9Y4_9BACT</name>